<evidence type="ECO:0000313" key="1">
    <source>
        <dbReference type="EMBL" id="KAK7473237.1"/>
    </source>
</evidence>
<accession>A0ABR1KAL9</accession>
<evidence type="ECO:0000313" key="2">
    <source>
        <dbReference type="Proteomes" id="UP001498398"/>
    </source>
</evidence>
<proteinExistence type="predicted"/>
<name>A0ABR1KAL9_9AGAR</name>
<comment type="caution">
    <text evidence="1">The sequence shown here is derived from an EMBL/GenBank/DDBJ whole genome shotgun (WGS) entry which is preliminary data.</text>
</comment>
<gene>
    <name evidence="1" type="ORF">VKT23_001335</name>
</gene>
<dbReference type="EMBL" id="JBANRG010000001">
    <property type="protein sequence ID" value="KAK7473237.1"/>
    <property type="molecule type" value="Genomic_DNA"/>
</dbReference>
<organism evidence="1 2">
    <name type="scientific">Marasmiellus scandens</name>
    <dbReference type="NCBI Taxonomy" id="2682957"/>
    <lineage>
        <taxon>Eukaryota</taxon>
        <taxon>Fungi</taxon>
        <taxon>Dikarya</taxon>
        <taxon>Basidiomycota</taxon>
        <taxon>Agaricomycotina</taxon>
        <taxon>Agaricomycetes</taxon>
        <taxon>Agaricomycetidae</taxon>
        <taxon>Agaricales</taxon>
        <taxon>Marasmiineae</taxon>
        <taxon>Omphalotaceae</taxon>
        <taxon>Marasmiellus</taxon>
    </lineage>
</organism>
<sequence>MPDYCAGYLLDPSTLIPLVEAFNYKYQKPRRRYPEDLALALMGPLNEICHKNSRFREDTLVSISVDSETFRLLLPTHLEASISKKFRCTENDKDEKIFKKWIEIWEGKCSDEALQKVKSERKFATVRVPLGEYDAIVTERAEE</sequence>
<reference evidence="1 2" key="1">
    <citation type="submission" date="2024-01" db="EMBL/GenBank/DDBJ databases">
        <title>A draft genome for the cacao thread blight pathogen Marasmiellus scandens.</title>
        <authorList>
            <person name="Baruah I.K."/>
            <person name="Leung J."/>
            <person name="Bukari Y."/>
            <person name="Amoako-Attah I."/>
            <person name="Meinhardt L.W."/>
            <person name="Bailey B.A."/>
            <person name="Cohen S.P."/>
        </authorList>
    </citation>
    <scope>NUCLEOTIDE SEQUENCE [LARGE SCALE GENOMIC DNA]</scope>
    <source>
        <strain evidence="1 2">GH-19</strain>
    </source>
</reference>
<protein>
    <submittedName>
        <fullName evidence="1">Uncharacterized protein</fullName>
    </submittedName>
</protein>
<keyword evidence="2" id="KW-1185">Reference proteome</keyword>
<dbReference type="Proteomes" id="UP001498398">
    <property type="component" value="Unassembled WGS sequence"/>
</dbReference>